<dbReference type="Pfam" id="PF01067">
    <property type="entry name" value="Calpain_III"/>
    <property type="match status" value="1"/>
</dbReference>
<dbReference type="Gene3D" id="3.90.70.10">
    <property type="entry name" value="Cysteine proteinases"/>
    <property type="match status" value="1"/>
</dbReference>
<dbReference type="PRINTS" id="PR00704">
    <property type="entry name" value="CALPAIN"/>
</dbReference>
<dbReference type="SMART" id="SM00054">
    <property type="entry name" value="EFh"/>
    <property type="match status" value="2"/>
</dbReference>
<dbReference type="InterPro" id="IPR038765">
    <property type="entry name" value="Papain-like_cys_pep_sf"/>
</dbReference>
<feature type="domain" description="EF-hand" evidence="12">
    <location>
        <begin position="674"/>
        <end position="709"/>
    </location>
</feature>
<evidence type="ECO:0000259" key="11">
    <source>
        <dbReference type="PROSITE" id="PS50203"/>
    </source>
</evidence>
<dbReference type="InterPro" id="IPR036213">
    <property type="entry name" value="Calpain_III_sf"/>
</dbReference>
<feature type="region of interest" description="Disordered" evidence="10">
    <location>
        <begin position="571"/>
        <end position="590"/>
    </location>
</feature>
<dbReference type="GO" id="GO:0006508">
    <property type="term" value="P:proteolysis"/>
    <property type="evidence" value="ECO:0007669"/>
    <property type="project" value="UniProtKB-KW"/>
</dbReference>
<protein>
    <submittedName>
        <fullName evidence="13">Uncharacterized protein</fullName>
    </submittedName>
</protein>
<dbReference type="CDD" id="cd00214">
    <property type="entry name" value="Calpain_III"/>
    <property type="match status" value="1"/>
</dbReference>
<dbReference type="PANTHER" id="PTHR10183:SF433">
    <property type="entry name" value="CALPAIN-A-RELATED"/>
    <property type="match status" value="1"/>
</dbReference>
<dbReference type="AlphaFoldDB" id="A0A8S9Z140"/>
<keyword evidence="3" id="KW-0479">Metal-binding</keyword>
<dbReference type="InterPro" id="IPR022683">
    <property type="entry name" value="Calpain_III"/>
</dbReference>
<dbReference type="SUPFAM" id="SSF49758">
    <property type="entry name" value="Calpain large subunit, middle domain (domain III)"/>
    <property type="match status" value="1"/>
</dbReference>
<dbReference type="FunFam" id="2.60.120.380:FF:000001">
    <property type="entry name" value="Calpain-1 catalytic subunit"/>
    <property type="match status" value="1"/>
</dbReference>
<sequence>MSGFLSGIASHFNTSKSYTVNTPFGKGGVTISVGGSGIEFRPTGIIQFPRFKDPRVALRNAQNNKVVIPPDYGITANKPVPSTRGGDLASTSLSYDQLKAQLQQQGRLFEDPEFPAADSSLYYSRSPPRKVDWLRPHQICSNPEFITGGASRFDVRQGELGDCWLLAAIACLSMHKDLFEQIVPEDQSFTSEYCGLFRFHFWHYGEWKEVVVDDRLPTVRGSLIYIHSTEKNEFWSALMEKAYAKLCGSYEALKGGTTSEALEDFTGGIAEMFELRDKCPPDLLKIMLKSQERCSLMACSIQADPNRVEAELPNGLIMGHAYSVTSVKVVNVAIPGKSGSIPLVRVRNPWGNEAEWKGAWSDKSREWSLLSDATRREVGITFDDDGEFWMSYEDFVRNFEKLEICHLGPQSLGGESETSGRHWEMCVEQGSWKPRVSAGGCRNFLETFWINPQYRVSVVDPDENDDDNLGTMIVGLMQKNRRSLRKQGEDLLTIGYAIYELPQTPGGTLDMNFFKYNASKARSPAFINLREVCGRHKLKPGNYVIVPSTFQPNEEADFMLRVFSEKPQTSEELDESVGVKDPISSTDPNATVSTLNEQQVEALKRAFTKVAGEDGEIDCEELRDILNVAFTRGSDKQHFKFDGFTLESCRSMVAMMDFDRSSMLSFEEFKNLWNLLRLWKTAFKKFDVDQSGSMNSFELRNALKAVGFSVNNAIFATLVMRFSRRDGSILFDDYVICCARLKTLFDIYASTSKNTEDKAVFDETSFVNTVLYM</sequence>
<dbReference type="PROSITE" id="PS00018">
    <property type="entry name" value="EF_HAND_1"/>
    <property type="match status" value="1"/>
</dbReference>
<keyword evidence="2 9" id="KW-0645">Protease</keyword>
<dbReference type="InterPro" id="IPR022684">
    <property type="entry name" value="Calpain_cysteine_protease"/>
</dbReference>
<dbReference type="InterPro" id="IPR001300">
    <property type="entry name" value="Peptidase_C2_calpain_cat"/>
</dbReference>
<keyword evidence="7" id="KW-0106">Calcium</keyword>
<feature type="active site" evidence="8 9">
    <location>
        <position position="163"/>
    </location>
</feature>
<dbReference type="GO" id="GO:0005737">
    <property type="term" value="C:cytoplasm"/>
    <property type="evidence" value="ECO:0007669"/>
    <property type="project" value="TreeGrafter"/>
</dbReference>
<dbReference type="PROSITE" id="PS00139">
    <property type="entry name" value="THIOL_PROTEASE_CYS"/>
    <property type="match status" value="1"/>
</dbReference>
<dbReference type="SMART" id="SM00720">
    <property type="entry name" value="calpain_III"/>
    <property type="match status" value="1"/>
</dbReference>
<evidence type="ECO:0000256" key="9">
    <source>
        <dbReference type="PROSITE-ProRule" id="PRU00239"/>
    </source>
</evidence>
<evidence type="ECO:0000256" key="3">
    <source>
        <dbReference type="ARBA" id="ARBA00022723"/>
    </source>
</evidence>
<evidence type="ECO:0000256" key="1">
    <source>
        <dbReference type="ARBA" id="ARBA00007623"/>
    </source>
</evidence>
<dbReference type="FunFam" id="3.90.70.10:FF:000001">
    <property type="entry name" value="Calpain-1 catalytic subunit"/>
    <property type="match status" value="1"/>
</dbReference>
<dbReference type="PROSITE" id="PS50222">
    <property type="entry name" value="EF_HAND_2"/>
    <property type="match status" value="1"/>
</dbReference>
<dbReference type="CDD" id="cd00044">
    <property type="entry name" value="CysPc"/>
    <property type="match status" value="1"/>
</dbReference>
<keyword evidence="6 9" id="KW-0788">Thiol protease</keyword>
<evidence type="ECO:0000256" key="6">
    <source>
        <dbReference type="ARBA" id="ARBA00022807"/>
    </source>
</evidence>
<organism evidence="13 14">
    <name type="scientific">Paragonimus skrjabini miyazakii</name>
    <dbReference type="NCBI Taxonomy" id="59628"/>
    <lineage>
        <taxon>Eukaryota</taxon>
        <taxon>Metazoa</taxon>
        <taxon>Spiralia</taxon>
        <taxon>Lophotrochozoa</taxon>
        <taxon>Platyhelminthes</taxon>
        <taxon>Trematoda</taxon>
        <taxon>Digenea</taxon>
        <taxon>Plagiorchiida</taxon>
        <taxon>Troglotremata</taxon>
        <taxon>Troglotrematidae</taxon>
        <taxon>Paragonimus</taxon>
    </lineage>
</organism>
<evidence type="ECO:0000256" key="2">
    <source>
        <dbReference type="ARBA" id="ARBA00022670"/>
    </source>
</evidence>
<dbReference type="OrthoDB" id="424753at2759"/>
<evidence type="ECO:0000313" key="13">
    <source>
        <dbReference type="EMBL" id="KAF7259250.1"/>
    </source>
</evidence>
<dbReference type="InterPro" id="IPR000169">
    <property type="entry name" value="Pept_cys_AS"/>
</dbReference>
<name>A0A8S9Z140_9TREM</name>
<dbReference type="InterPro" id="IPR018247">
    <property type="entry name" value="EF_Hand_1_Ca_BS"/>
</dbReference>
<dbReference type="GO" id="GO:0005509">
    <property type="term" value="F:calcium ion binding"/>
    <property type="evidence" value="ECO:0007669"/>
    <property type="project" value="InterPro"/>
</dbReference>
<keyword evidence="4" id="KW-0677">Repeat</keyword>
<feature type="active site" evidence="8 9">
    <location>
        <position position="348"/>
    </location>
</feature>
<evidence type="ECO:0000256" key="4">
    <source>
        <dbReference type="ARBA" id="ARBA00022737"/>
    </source>
</evidence>
<evidence type="ECO:0000256" key="8">
    <source>
        <dbReference type="PIRSR" id="PIRSR622684-1"/>
    </source>
</evidence>
<evidence type="ECO:0000256" key="10">
    <source>
        <dbReference type="SAM" id="MobiDB-lite"/>
    </source>
</evidence>
<dbReference type="InterPro" id="IPR033883">
    <property type="entry name" value="C2_III"/>
</dbReference>
<dbReference type="SUPFAM" id="SSF47473">
    <property type="entry name" value="EF-hand"/>
    <property type="match status" value="1"/>
</dbReference>
<gene>
    <name evidence="13" type="ORF">EG68_04128</name>
</gene>
<accession>A0A8S9Z140</accession>
<dbReference type="SMART" id="SM00230">
    <property type="entry name" value="CysPc"/>
    <property type="match status" value="1"/>
</dbReference>
<evidence type="ECO:0000256" key="7">
    <source>
        <dbReference type="ARBA" id="ARBA00022837"/>
    </source>
</evidence>
<dbReference type="InterPro" id="IPR022682">
    <property type="entry name" value="Calpain_domain_III"/>
</dbReference>
<proteinExistence type="inferred from homology"/>
<dbReference type="Proteomes" id="UP000822476">
    <property type="component" value="Unassembled WGS sequence"/>
</dbReference>
<keyword evidence="5 9" id="KW-0378">Hydrolase</keyword>
<dbReference type="GO" id="GO:0004198">
    <property type="term" value="F:calcium-dependent cysteine-type endopeptidase activity"/>
    <property type="evidence" value="ECO:0007669"/>
    <property type="project" value="InterPro"/>
</dbReference>
<comment type="caution">
    <text evidence="13">The sequence shown here is derived from an EMBL/GenBank/DDBJ whole genome shotgun (WGS) entry which is preliminary data.</text>
</comment>
<comment type="similarity">
    <text evidence="1">Belongs to the peptidase C2 family.</text>
</comment>
<dbReference type="InterPro" id="IPR002048">
    <property type="entry name" value="EF_hand_dom"/>
</dbReference>
<dbReference type="SUPFAM" id="SSF54001">
    <property type="entry name" value="Cysteine proteinases"/>
    <property type="match status" value="1"/>
</dbReference>
<dbReference type="PROSITE" id="PS50203">
    <property type="entry name" value="CALPAIN_CAT"/>
    <property type="match status" value="1"/>
</dbReference>
<dbReference type="PANTHER" id="PTHR10183">
    <property type="entry name" value="CALPAIN"/>
    <property type="match status" value="1"/>
</dbReference>
<dbReference type="Pfam" id="PF00648">
    <property type="entry name" value="Peptidase_C2"/>
    <property type="match status" value="1"/>
</dbReference>
<evidence type="ECO:0000259" key="12">
    <source>
        <dbReference type="PROSITE" id="PS50222"/>
    </source>
</evidence>
<keyword evidence="14" id="KW-1185">Reference proteome</keyword>
<feature type="domain" description="Calpain catalytic" evidence="11">
    <location>
        <begin position="108"/>
        <end position="408"/>
    </location>
</feature>
<evidence type="ECO:0000256" key="5">
    <source>
        <dbReference type="ARBA" id="ARBA00022801"/>
    </source>
</evidence>
<feature type="active site" evidence="8 9">
    <location>
        <position position="320"/>
    </location>
</feature>
<dbReference type="CDD" id="cd16196">
    <property type="entry name" value="EFh_PEF_CalpA_B"/>
    <property type="match status" value="1"/>
</dbReference>
<reference evidence="13" key="1">
    <citation type="submission" date="2019-07" db="EMBL/GenBank/DDBJ databases">
        <title>Annotation for the trematode Paragonimus miyazaki's.</title>
        <authorList>
            <person name="Choi Y.-J."/>
        </authorList>
    </citation>
    <scope>NUCLEOTIDE SEQUENCE</scope>
    <source>
        <strain evidence="13">Japan</strain>
    </source>
</reference>
<dbReference type="Gene3D" id="1.10.238.10">
    <property type="entry name" value="EF-hand"/>
    <property type="match status" value="1"/>
</dbReference>
<dbReference type="EMBL" id="JTDE01001291">
    <property type="protein sequence ID" value="KAF7259250.1"/>
    <property type="molecule type" value="Genomic_DNA"/>
</dbReference>
<evidence type="ECO:0000313" key="14">
    <source>
        <dbReference type="Proteomes" id="UP000822476"/>
    </source>
</evidence>
<dbReference type="Gene3D" id="2.60.120.380">
    <property type="match status" value="1"/>
</dbReference>
<dbReference type="InterPro" id="IPR011992">
    <property type="entry name" value="EF-hand-dom_pair"/>
</dbReference>